<keyword evidence="1" id="KW-0175">Coiled coil</keyword>
<accession>A0AAW8CLQ9</accession>
<dbReference type="EMBL" id="JASAYJ010000010">
    <property type="protein sequence ID" value="MDP8187294.1"/>
    <property type="molecule type" value="Genomic_DNA"/>
</dbReference>
<evidence type="ECO:0000313" key="3">
    <source>
        <dbReference type="EMBL" id="MDP8187294.1"/>
    </source>
</evidence>
<dbReference type="AlphaFoldDB" id="A0AAW8CLQ9"/>
<dbReference type="Proteomes" id="UP001230466">
    <property type="component" value="Unassembled WGS sequence"/>
</dbReference>
<proteinExistence type="predicted"/>
<protein>
    <submittedName>
        <fullName evidence="3">DUF2681 domain-containing protein</fullName>
    </submittedName>
</protein>
<feature type="coiled-coil region" evidence="1">
    <location>
        <begin position="22"/>
        <end position="63"/>
    </location>
</feature>
<keyword evidence="2" id="KW-0472">Membrane</keyword>
<evidence type="ECO:0000256" key="1">
    <source>
        <dbReference type="SAM" id="Coils"/>
    </source>
</evidence>
<evidence type="ECO:0000313" key="4">
    <source>
        <dbReference type="Proteomes" id="UP001230466"/>
    </source>
</evidence>
<reference evidence="3" key="1">
    <citation type="journal article" date="2023" name="Front. Microbiol.">
        <title>Phylogeography and host specificity of Pasteurellaceae pathogenic to sea-farmed fish in the north-east Atlantic.</title>
        <authorList>
            <person name="Gulla S."/>
            <person name="Colquhoun D.J."/>
            <person name="Olsen A.B."/>
            <person name="Spilsberg B."/>
            <person name="Lagesen K."/>
            <person name="Aakesson C.P."/>
            <person name="Strom S."/>
            <person name="Manji F."/>
            <person name="Birkbeck T.H."/>
            <person name="Nilsen H.K."/>
        </authorList>
    </citation>
    <scope>NUCLEOTIDE SEQUENCE</scope>
    <source>
        <strain evidence="3">VIB1234</strain>
    </source>
</reference>
<gene>
    <name evidence="3" type="ORF">QJU78_05845</name>
</gene>
<dbReference type="Pfam" id="PF10883">
    <property type="entry name" value="DUF2681"/>
    <property type="match status" value="1"/>
</dbReference>
<name>A0AAW8CLQ9_9PAST</name>
<keyword evidence="2" id="KW-1133">Transmembrane helix</keyword>
<organism evidence="3 4">
    <name type="scientific">Pasteurella atlantica</name>
    <dbReference type="NCBI Taxonomy" id="2827233"/>
    <lineage>
        <taxon>Bacteria</taxon>
        <taxon>Pseudomonadati</taxon>
        <taxon>Pseudomonadota</taxon>
        <taxon>Gammaproteobacteria</taxon>
        <taxon>Pasteurellales</taxon>
        <taxon>Pasteurellaceae</taxon>
        <taxon>Pasteurella</taxon>
    </lineage>
</organism>
<comment type="caution">
    <text evidence="3">The sequence shown here is derived from an EMBL/GenBank/DDBJ whole genome shotgun (WGS) entry which is preliminary data.</text>
</comment>
<feature type="transmembrane region" description="Helical" evidence="2">
    <location>
        <begin position="6"/>
        <end position="25"/>
    </location>
</feature>
<keyword evidence="2" id="KW-0812">Transmembrane</keyword>
<dbReference type="InterPro" id="IPR020274">
    <property type="entry name" value="Uncharacterised_HI1496"/>
</dbReference>
<evidence type="ECO:0000256" key="2">
    <source>
        <dbReference type="SAM" id="Phobius"/>
    </source>
</evidence>
<sequence>MIIYLMIGFLIGVVALFCFLYIKWLESRLEETIKQLDNSNRKNEQLKQEINNAQIRKNIEENNRLQSDNDVDQLLEQGGYLRNNK</sequence>
<dbReference type="RefSeq" id="WP_211597938.1">
    <property type="nucleotide sequence ID" value="NZ_JAGRQI010000010.1"/>
</dbReference>